<comment type="function">
    <text evidence="1">This protein is a component of the acetyl coenzyme A carboxylase complex; first, biotin carboxylase catalyzes the carboxylation of the carrier protein and then the transcarboxylase transfers the carboxyl group to form malonyl-CoA.</text>
</comment>
<dbReference type="Gene3D" id="3.30.1490.20">
    <property type="entry name" value="ATP-grasp fold, A domain"/>
    <property type="match status" value="1"/>
</dbReference>
<dbReference type="SUPFAM" id="SSF51246">
    <property type="entry name" value="Rudiment single hybrid motif"/>
    <property type="match status" value="1"/>
</dbReference>
<dbReference type="InterPro" id="IPR005479">
    <property type="entry name" value="CPAse_ATP-bd"/>
</dbReference>
<dbReference type="InterPro" id="IPR005482">
    <property type="entry name" value="Biotin_COase_C"/>
</dbReference>
<feature type="domain" description="ATP-grasp" evidence="9">
    <location>
        <begin position="130"/>
        <end position="353"/>
    </location>
</feature>
<dbReference type="InterPro" id="IPR013815">
    <property type="entry name" value="ATP_grasp_subdomain_1"/>
</dbReference>
<evidence type="ECO:0000313" key="11">
    <source>
        <dbReference type="EMBL" id="SBV94518.1"/>
    </source>
</evidence>
<evidence type="ECO:0000256" key="2">
    <source>
        <dbReference type="ARBA" id="ARBA00013263"/>
    </source>
</evidence>
<dbReference type="PANTHER" id="PTHR48095:SF2">
    <property type="entry name" value="BIOTIN CARBOXYLASE, CHLOROPLASTIC"/>
    <property type="match status" value="1"/>
</dbReference>
<evidence type="ECO:0000256" key="8">
    <source>
        <dbReference type="PROSITE-ProRule" id="PRU00409"/>
    </source>
</evidence>
<evidence type="ECO:0000256" key="7">
    <source>
        <dbReference type="ARBA" id="ARBA00048600"/>
    </source>
</evidence>
<dbReference type="Gene3D" id="3.40.50.20">
    <property type="match status" value="1"/>
</dbReference>
<evidence type="ECO:0000256" key="1">
    <source>
        <dbReference type="ARBA" id="ARBA00003761"/>
    </source>
</evidence>
<keyword evidence="3" id="KW-0436">Ligase</keyword>
<dbReference type="GO" id="GO:0004075">
    <property type="term" value="F:biotin carboxylase activity"/>
    <property type="evidence" value="ECO:0007669"/>
    <property type="project" value="UniProtKB-EC"/>
</dbReference>
<dbReference type="AlphaFoldDB" id="A0A212J4Y5"/>
<keyword evidence="6" id="KW-0092">Biotin</keyword>
<dbReference type="GO" id="GO:0046872">
    <property type="term" value="F:metal ion binding"/>
    <property type="evidence" value="ECO:0007669"/>
    <property type="project" value="InterPro"/>
</dbReference>
<organism evidence="11">
    <name type="scientific">uncultured delta proteobacterium</name>
    <dbReference type="NCBI Taxonomy" id="34034"/>
    <lineage>
        <taxon>Bacteria</taxon>
        <taxon>Deltaproteobacteria</taxon>
        <taxon>environmental samples</taxon>
    </lineage>
</organism>
<name>A0A212J4Y5_9DELT</name>
<evidence type="ECO:0000256" key="3">
    <source>
        <dbReference type="ARBA" id="ARBA00022598"/>
    </source>
</evidence>
<dbReference type="SUPFAM" id="SSF52440">
    <property type="entry name" value="PreATP-grasp domain"/>
    <property type="match status" value="1"/>
</dbReference>
<gene>
    <name evidence="11" type="ORF">KL86DPRO_10711</name>
</gene>
<dbReference type="EC" id="6.3.4.14" evidence="2"/>
<dbReference type="PANTHER" id="PTHR48095">
    <property type="entry name" value="PYRUVATE CARBOXYLASE SUBUNIT A"/>
    <property type="match status" value="1"/>
</dbReference>
<evidence type="ECO:0000256" key="6">
    <source>
        <dbReference type="ARBA" id="ARBA00023267"/>
    </source>
</evidence>
<dbReference type="EMBL" id="FLUQ01000001">
    <property type="protein sequence ID" value="SBV94518.1"/>
    <property type="molecule type" value="Genomic_DNA"/>
</dbReference>
<dbReference type="InterPro" id="IPR011761">
    <property type="entry name" value="ATP-grasp"/>
</dbReference>
<dbReference type="PROSITE" id="PS50975">
    <property type="entry name" value="ATP_GRASP"/>
    <property type="match status" value="1"/>
</dbReference>
<evidence type="ECO:0000259" key="10">
    <source>
        <dbReference type="PROSITE" id="PS50979"/>
    </source>
</evidence>
<dbReference type="PROSITE" id="PS00867">
    <property type="entry name" value="CPSASE_2"/>
    <property type="match status" value="1"/>
</dbReference>
<dbReference type="InterPro" id="IPR051602">
    <property type="entry name" value="ACC_Biotin_Carboxylase"/>
</dbReference>
<sequence length="476" mass="53367">MSTSANTDSTHKVLVANRGEIAVRIVRACHKLGLGFVCVHTAEDVASGHVALARQLGGPKSLYRVASYHDANEILAVADDAGATAIHPGYGFFAEDYRFARRVTQRDRKLIFIGPSWRVIRELGDKINTKRLARSLEVPTVPGSDRPIYDEMEAEKIARSLFEFQLEHGIANPLVLVKASAGGGGMGIEEVHDPDLFRSVYRRVRNYAARQFKDEGVLIEQRIRDFNHLEVQIVAERGGKNIVHFGTRNCSIQSTGLQKRLEVAPGFDPENIVYDFDAQKLMDDIIRHSLALAERVKYDNVGTWEWIVTRDGRPYLMEVNTRIQVENGVSAAISRIKGQKGVDLIAEQIRLGLGAPLGYTQDDITFEGTGIEYRIIAEDPKSSFAPWVGRIEKFSWKEENWLSMYTHVPTKEAYDIPTEFDPNLALGIIWGKDLAEVRERGISFLDNMVLKGANNAGALKSNVDFLREKTNRILLF</sequence>
<dbReference type="Pfam" id="PF02786">
    <property type="entry name" value="CPSase_L_D2"/>
    <property type="match status" value="1"/>
</dbReference>
<evidence type="ECO:0000256" key="4">
    <source>
        <dbReference type="ARBA" id="ARBA00022741"/>
    </source>
</evidence>
<dbReference type="InterPro" id="IPR011054">
    <property type="entry name" value="Rudment_hybrid_motif"/>
</dbReference>
<evidence type="ECO:0000259" key="9">
    <source>
        <dbReference type="PROSITE" id="PS50975"/>
    </source>
</evidence>
<dbReference type="InterPro" id="IPR011764">
    <property type="entry name" value="Biotin_carboxylation_dom"/>
</dbReference>
<dbReference type="InterPro" id="IPR016185">
    <property type="entry name" value="PreATP-grasp_dom_sf"/>
</dbReference>
<keyword evidence="4 8" id="KW-0547">Nucleotide-binding</keyword>
<comment type="catalytic activity">
    <reaction evidence="7">
        <text>N(6)-biotinyl-L-lysyl-[protein] + hydrogencarbonate + ATP = N(6)-carboxybiotinyl-L-lysyl-[protein] + ADP + phosphate + H(+)</text>
        <dbReference type="Rhea" id="RHEA:13501"/>
        <dbReference type="Rhea" id="RHEA-COMP:10505"/>
        <dbReference type="Rhea" id="RHEA-COMP:10506"/>
        <dbReference type="ChEBI" id="CHEBI:15378"/>
        <dbReference type="ChEBI" id="CHEBI:17544"/>
        <dbReference type="ChEBI" id="CHEBI:30616"/>
        <dbReference type="ChEBI" id="CHEBI:43474"/>
        <dbReference type="ChEBI" id="CHEBI:83144"/>
        <dbReference type="ChEBI" id="CHEBI:83145"/>
        <dbReference type="ChEBI" id="CHEBI:456216"/>
        <dbReference type="EC" id="6.3.4.14"/>
    </reaction>
</comment>
<dbReference type="Pfam" id="PF00289">
    <property type="entry name" value="Biotin_carb_N"/>
    <property type="match status" value="1"/>
</dbReference>
<dbReference type="Gene3D" id="3.30.470.20">
    <property type="entry name" value="ATP-grasp fold, B domain"/>
    <property type="match status" value="1"/>
</dbReference>
<feature type="domain" description="Biotin carboxylation" evidence="10">
    <location>
        <begin position="9"/>
        <end position="476"/>
    </location>
</feature>
<dbReference type="SMART" id="SM00878">
    <property type="entry name" value="Biotin_carb_C"/>
    <property type="match status" value="1"/>
</dbReference>
<keyword evidence="5 8" id="KW-0067">ATP-binding</keyword>
<dbReference type="InterPro" id="IPR005481">
    <property type="entry name" value="BC-like_N"/>
</dbReference>
<accession>A0A212J4Y5</accession>
<dbReference type="GO" id="GO:0005524">
    <property type="term" value="F:ATP binding"/>
    <property type="evidence" value="ECO:0007669"/>
    <property type="project" value="UniProtKB-UniRule"/>
</dbReference>
<dbReference type="SUPFAM" id="SSF56059">
    <property type="entry name" value="Glutathione synthetase ATP-binding domain-like"/>
    <property type="match status" value="1"/>
</dbReference>
<proteinExistence type="predicted"/>
<dbReference type="PROSITE" id="PS50979">
    <property type="entry name" value="BC"/>
    <property type="match status" value="1"/>
</dbReference>
<dbReference type="Pfam" id="PF02785">
    <property type="entry name" value="Biotin_carb_C"/>
    <property type="match status" value="1"/>
</dbReference>
<evidence type="ECO:0000256" key="5">
    <source>
        <dbReference type="ARBA" id="ARBA00022840"/>
    </source>
</evidence>
<protein>
    <recommendedName>
        <fullName evidence="2">biotin carboxylase</fullName>
        <ecNumber evidence="2">6.3.4.14</ecNumber>
    </recommendedName>
</protein>
<reference evidence="11" key="1">
    <citation type="submission" date="2016-04" db="EMBL/GenBank/DDBJ databases">
        <authorList>
            <person name="Evans L.H."/>
            <person name="Alamgir A."/>
            <person name="Owens N."/>
            <person name="Weber N.D."/>
            <person name="Virtaneva K."/>
            <person name="Barbian K."/>
            <person name="Babar A."/>
            <person name="Rosenke K."/>
        </authorList>
    </citation>
    <scope>NUCLEOTIDE SEQUENCE</scope>
    <source>
        <strain evidence="11">86</strain>
    </source>
</reference>